<organism evidence="4 5">
    <name type="scientific">Pigmentiphaga kullae</name>
    <dbReference type="NCBI Taxonomy" id="151784"/>
    <lineage>
        <taxon>Bacteria</taxon>
        <taxon>Pseudomonadati</taxon>
        <taxon>Pseudomonadota</taxon>
        <taxon>Betaproteobacteria</taxon>
        <taxon>Burkholderiales</taxon>
        <taxon>Alcaligenaceae</taxon>
        <taxon>Pigmentiphaga</taxon>
    </lineage>
</organism>
<dbReference type="PRINTS" id="PR00149">
    <property type="entry name" value="FUMRATELYASE"/>
</dbReference>
<keyword evidence="5" id="KW-1185">Reference proteome</keyword>
<accession>A0A4Q7NJ76</accession>
<dbReference type="InterPro" id="IPR020557">
    <property type="entry name" value="Fumarate_lyase_CS"/>
</dbReference>
<dbReference type="Gene3D" id="1.20.200.10">
    <property type="entry name" value="Fumarase/aspartase (Central domain)"/>
    <property type="match status" value="1"/>
</dbReference>
<proteinExistence type="inferred from homology"/>
<protein>
    <recommendedName>
        <fullName evidence="2">3-carboxy-cis,cis-muconate cycloisomerase</fullName>
        <ecNumber evidence="2">5.5.1.2</ecNumber>
    </recommendedName>
</protein>
<dbReference type="Proteomes" id="UP000292445">
    <property type="component" value="Unassembled WGS sequence"/>
</dbReference>
<dbReference type="InterPro" id="IPR012789">
    <property type="entry name" value="Protocat_PcaB-like"/>
</dbReference>
<dbReference type="InterPro" id="IPR000362">
    <property type="entry name" value="Fumarate_lyase_fam"/>
</dbReference>
<comment type="caution">
    <text evidence="4">The sequence shown here is derived from an EMBL/GenBank/DDBJ whole genome shotgun (WGS) entry which is preliminary data.</text>
</comment>
<keyword evidence="4" id="KW-0413">Isomerase</keyword>
<dbReference type="GO" id="GO:0047472">
    <property type="term" value="F:3-carboxy-cis,cis-muconate cycloisomerase activity"/>
    <property type="evidence" value="ECO:0007669"/>
    <property type="project" value="UniProtKB-UniRule"/>
</dbReference>
<dbReference type="NCBIfam" id="TIGR02426">
    <property type="entry name" value="protocat_pcaB"/>
    <property type="match status" value="1"/>
</dbReference>
<dbReference type="GO" id="GO:0016829">
    <property type="term" value="F:lyase activity"/>
    <property type="evidence" value="ECO:0007669"/>
    <property type="project" value="UniProtKB-ARBA"/>
</dbReference>
<dbReference type="SUPFAM" id="SSF48557">
    <property type="entry name" value="L-aspartase-like"/>
    <property type="match status" value="1"/>
</dbReference>
<evidence type="ECO:0000256" key="2">
    <source>
        <dbReference type="NCBIfam" id="TIGR02426"/>
    </source>
</evidence>
<dbReference type="PROSITE" id="PS00163">
    <property type="entry name" value="FUMARATE_LYASES"/>
    <property type="match status" value="1"/>
</dbReference>
<gene>
    <name evidence="4" type="ORF">EV675_1137</name>
</gene>
<comment type="similarity">
    <text evidence="1">Belongs to the class-II fumarase/aspartase family.</text>
</comment>
<evidence type="ECO:0000313" key="5">
    <source>
        <dbReference type="Proteomes" id="UP000292445"/>
    </source>
</evidence>
<reference evidence="4 5" key="1">
    <citation type="submission" date="2019-02" db="EMBL/GenBank/DDBJ databases">
        <title>Genomic Encyclopedia of Type Strains, Phase IV (KMG-IV): sequencing the most valuable type-strain genomes for metagenomic binning, comparative biology and taxonomic classification.</title>
        <authorList>
            <person name="Goeker M."/>
        </authorList>
    </citation>
    <scope>NUCLEOTIDE SEQUENCE [LARGE SCALE GENOMIC DNA]</scope>
    <source>
        <strain evidence="4 5">K24</strain>
    </source>
</reference>
<dbReference type="InterPro" id="IPR022761">
    <property type="entry name" value="Fumarate_lyase_N"/>
</dbReference>
<dbReference type="GO" id="GO:0019619">
    <property type="term" value="P:3,4-dihydroxybenzoate catabolic process"/>
    <property type="evidence" value="ECO:0007669"/>
    <property type="project" value="InterPro"/>
</dbReference>
<dbReference type="EMBL" id="SGXC01000001">
    <property type="protein sequence ID" value="RZS85114.1"/>
    <property type="molecule type" value="Genomic_DNA"/>
</dbReference>
<dbReference type="InterPro" id="IPR008948">
    <property type="entry name" value="L-Aspartase-like"/>
</dbReference>
<evidence type="ECO:0000256" key="1">
    <source>
        <dbReference type="ARBA" id="ARBA00034772"/>
    </source>
</evidence>
<dbReference type="AlphaFoldDB" id="A0A4Q7NJ76"/>
<dbReference type="SMART" id="SM00998">
    <property type="entry name" value="ADSL_C"/>
    <property type="match status" value="1"/>
</dbReference>
<dbReference type="PANTHER" id="PTHR43172:SF2">
    <property type="entry name" value="ADENYLOSUCCINATE LYASE C-TERMINAL DOMAIN-CONTAINING PROTEIN"/>
    <property type="match status" value="1"/>
</dbReference>
<evidence type="ECO:0000313" key="4">
    <source>
        <dbReference type="EMBL" id="RZS85114.1"/>
    </source>
</evidence>
<dbReference type="EC" id="5.5.1.2" evidence="2"/>
<evidence type="ECO:0000259" key="3">
    <source>
        <dbReference type="SMART" id="SM00998"/>
    </source>
</evidence>
<feature type="domain" description="Adenylosuccinate lyase C-terminal" evidence="3">
    <location>
        <begin position="361"/>
        <end position="440"/>
    </location>
</feature>
<dbReference type="PANTHER" id="PTHR43172">
    <property type="entry name" value="ADENYLOSUCCINATE LYASE"/>
    <property type="match status" value="1"/>
</dbReference>
<sequence length="453" mass="47573">MDALNAFFSTPAIRAIWTDQAVIAAMIRFEAELAAAQRDCGVIPADAADAIIDTCSSFAVDAGKLAADARVAGTLAIPLVKMLKAAVGKRSEGAAAYVHYGSTSQDLADTAMVTLARQSLDLLRTDLVRLGDALAAQVEAHRRTPLLGRTLIQPAAPVTFGWKVAGWLDAAGRSSAALKRAGDEACTLQFGGANGTLATHYGEGQRVARALADRLGLRVPAISWQGGRDRLARLGSELAILCGALGKIGRDISLLMQAEVAEAFEPTGEGRGGSSAMPHKRNPVSSMYLMDAAYRAPALASILAGELASEHERGLGTWPNSLPVLADLFSLAASSIAAAVDIAEGVRVDAQAMQANIDRLYGVVYSEGISLRLSALLGPAQAQRIVGQVCEQAISQRTPVAELLKQIPEVTAVLGTEDIDILAGPQPQIAACQPMCSAVLYQWQEQKTLIQED</sequence>
<dbReference type="CDD" id="cd01597">
    <property type="entry name" value="pCLME"/>
    <property type="match status" value="1"/>
</dbReference>
<dbReference type="Pfam" id="PF00206">
    <property type="entry name" value="Lyase_1"/>
    <property type="match status" value="1"/>
</dbReference>
<dbReference type="RefSeq" id="WP_165404452.1">
    <property type="nucleotide sequence ID" value="NZ_SGXC01000001.1"/>
</dbReference>
<dbReference type="InterPro" id="IPR019468">
    <property type="entry name" value="AdenyloSucc_lyase_C"/>
</dbReference>
<dbReference type="Gene3D" id="1.10.40.30">
    <property type="entry name" value="Fumarase/aspartase (C-terminal domain)"/>
    <property type="match status" value="1"/>
</dbReference>
<name>A0A4Q7NJ76_9BURK</name>